<evidence type="ECO:0000256" key="12">
    <source>
        <dbReference type="ARBA" id="ARBA00022960"/>
    </source>
</evidence>
<evidence type="ECO:0000256" key="7">
    <source>
        <dbReference type="ARBA" id="ARBA00022519"/>
    </source>
</evidence>
<dbReference type="InterPro" id="IPR001967">
    <property type="entry name" value="Peptidase_S11_N"/>
</dbReference>
<dbReference type="GO" id="GO:0006508">
    <property type="term" value="P:proteolysis"/>
    <property type="evidence" value="ECO:0007669"/>
    <property type="project" value="UniProtKB-KW"/>
</dbReference>
<keyword evidence="10 21" id="KW-0732">Signal</keyword>
<dbReference type="SMART" id="SM00936">
    <property type="entry name" value="PBP5_C"/>
    <property type="match status" value="1"/>
</dbReference>
<evidence type="ECO:0000313" key="24">
    <source>
        <dbReference type="Proteomes" id="UP000054363"/>
    </source>
</evidence>
<accession>A0A094L9M8</accession>
<evidence type="ECO:0000256" key="20">
    <source>
        <dbReference type="RuleBase" id="RU004016"/>
    </source>
</evidence>
<dbReference type="GO" id="GO:0005886">
    <property type="term" value="C:plasma membrane"/>
    <property type="evidence" value="ECO:0007669"/>
    <property type="project" value="UniProtKB-SubCell"/>
</dbReference>
<dbReference type="eggNOG" id="COG1686">
    <property type="taxonomic scope" value="Bacteria"/>
</dbReference>
<keyword evidence="11" id="KW-0378">Hydrolase</keyword>
<gene>
    <name evidence="23" type="ORF">IDSA_02205</name>
</gene>
<comment type="pathway">
    <text evidence="3">Cell wall biogenesis; peptidoglycan biosynthesis.</text>
</comment>
<comment type="catalytic activity">
    <reaction evidence="16">
        <text>Preferential cleavage: (Ac)2-L-Lys-D-Ala-|-D-Ala. Also transpeptidation of peptidyl-alanyl moieties that are N-acyl substituents of D-alanine.</text>
        <dbReference type="EC" id="3.4.16.4"/>
    </reaction>
</comment>
<dbReference type="GO" id="GO:0008658">
    <property type="term" value="F:penicillin binding"/>
    <property type="evidence" value="ECO:0007669"/>
    <property type="project" value="UniProtKB-ARBA"/>
</dbReference>
<evidence type="ECO:0000256" key="14">
    <source>
        <dbReference type="ARBA" id="ARBA00023136"/>
    </source>
</evidence>
<evidence type="ECO:0000256" key="6">
    <source>
        <dbReference type="ARBA" id="ARBA00022475"/>
    </source>
</evidence>
<dbReference type="AlphaFoldDB" id="A0A094L9M8"/>
<evidence type="ECO:0000256" key="16">
    <source>
        <dbReference type="ARBA" id="ARBA00034000"/>
    </source>
</evidence>
<evidence type="ECO:0000256" key="8">
    <source>
        <dbReference type="ARBA" id="ARBA00022645"/>
    </source>
</evidence>
<dbReference type="InterPro" id="IPR012338">
    <property type="entry name" value="Beta-lactam/transpept-like"/>
</dbReference>
<evidence type="ECO:0000256" key="13">
    <source>
        <dbReference type="ARBA" id="ARBA00022984"/>
    </source>
</evidence>
<dbReference type="PANTHER" id="PTHR21581">
    <property type="entry name" value="D-ALANYL-D-ALANINE CARBOXYPEPTIDASE"/>
    <property type="match status" value="1"/>
</dbReference>
<comment type="function">
    <text evidence="1">Removes C-terminal D-alanyl residues from sugar-peptide cell wall precursors.</text>
</comment>
<evidence type="ECO:0000256" key="3">
    <source>
        <dbReference type="ARBA" id="ARBA00004752"/>
    </source>
</evidence>
<evidence type="ECO:0000256" key="2">
    <source>
        <dbReference type="ARBA" id="ARBA00004417"/>
    </source>
</evidence>
<feature type="active site" evidence="18">
    <location>
        <position position="126"/>
    </location>
</feature>
<dbReference type="InterPro" id="IPR018044">
    <property type="entry name" value="Peptidase_S11"/>
</dbReference>
<dbReference type="RefSeq" id="WP_034773874.1">
    <property type="nucleotide sequence ID" value="NZ_JPER01000001.1"/>
</dbReference>
<name>A0A094L9M8_9GAMM</name>
<dbReference type="GO" id="GO:0009252">
    <property type="term" value="P:peptidoglycan biosynthetic process"/>
    <property type="evidence" value="ECO:0007669"/>
    <property type="project" value="UniProtKB-UniPathway"/>
</dbReference>
<dbReference type="PRINTS" id="PR00725">
    <property type="entry name" value="DADACBPTASE1"/>
</dbReference>
<evidence type="ECO:0000256" key="5">
    <source>
        <dbReference type="ARBA" id="ARBA00012448"/>
    </source>
</evidence>
<dbReference type="STRING" id="435908.IDSA_02205"/>
<evidence type="ECO:0000256" key="21">
    <source>
        <dbReference type="SAM" id="SignalP"/>
    </source>
</evidence>
<evidence type="ECO:0000256" key="4">
    <source>
        <dbReference type="ARBA" id="ARBA00007164"/>
    </source>
</evidence>
<keyword evidence="8 23" id="KW-0121">Carboxypeptidase</keyword>
<dbReference type="Pfam" id="PF07943">
    <property type="entry name" value="PBP5_C"/>
    <property type="match status" value="1"/>
</dbReference>
<dbReference type="SUPFAM" id="SSF56601">
    <property type="entry name" value="beta-lactamase/transpeptidase-like"/>
    <property type="match status" value="1"/>
</dbReference>
<evidence type="ECO:0000256" key="11">
    <source>
        <dbReference type="ARBA" id="ARBA00022801"/>
    </source>
</evidence>
<keyword evidence="12" id="KW-0133">Cell shape</keyword>
<sequence>MRTAFHRFIRTLACTTVLFGAVAQAAIVPPAPGVNARGYILIDYVTGNVITEGNADEQLPPASLTKMMTSYIIGKEMQSGRITNNDMVTISENAWAKNFPDSSKMFIEVGKQVSVADLNRGIVISSGNDACVAMAEHIAGSESAFADLMNTYATELGLTNTYFTNSHGLPDPNQYTSPRDMAKLGQALIRNVPEEYALYAEKSYTYNNIKQYNRNSLLWDASMNVDGIKTGHTEEAGYSLVTSATEGDTRLVAVVMGTTSEQARKIESKKLLNYGFRYFETVKAYSAGDSFVDHRIWGAEQDTIALGVAEDVVITLPKGQRDNLKANFELSQELEAPLAKGTQVGTVYLQLDGEDLASFPLVTLNSAEEGGIFKQMMDWAKKKFNDE</sequence>
<dbReference type="GO" id="GO:0009002">
    <property type="term" value="F:serine-type D-Ala-D-Ala carboxypeptidase activity"/>
    <property type="evidence" value="ECO:0007669"/>
    <property type="project" value="UniProtKB-EC"/>
</dbReference>
<comment type="subcellular location">
    <subcellularLocation>
        <location evidence="2">Cell inner membrane</location>
        <topology evidence="2">Peripheral membrane protein</topology>
    </subcellularLocation>
</comment>
<evidence type="ECO:0000313" key="23">
    <source>
        <dbReference type="EMBL" id="KFZ31543.1"/>
    </source>
</evidence>
<dbReference type="GO" id="GO:0071555">
    <property type="term" value="P:cell wall organization"/>
    <property type="evidence" value="ECO:0007669"/>
    <property type="project" value="UniProtKB-KW"/>
</dbReference>
<dbReference type="Pfam" id="PF00768">
    <property type="entry name" value="Peptidase_S11"/>
    <property type="match status" value="1"/>
</dbReference>
<dbReference type="EC" id="3.4.16.4" evidence="5"/>
<dbReference type="Gene3D" id="3.40.710.10">
    <property type="entry name" value="DD-peptidase/beta-lactamase superfamily"/>
    <property type="match status" value="1"/>
</dbReference>
<comment type="similarity">
    <text evidence="4 20">Belongs to the peptidase S11 family.</text>
</comment>
<comment type="pathway">
    <text evidence="17">Glycan biosynthesis.</text>
</comment>
<evidence type="ECO:0000256" key="15">
    <source>
        <dbReference type="ARBA" id="ARBA00023316"/>
    </source>
</evidence>
<dbReference type="PANTHER" id="PTHR21581:SF6">
    <property type="entry name" value="TRAFFICKING PROTEIN PARTICLE COMPLEX SUBUNIT 12"/>
    <property type="match status" value="1"/>
</dbReference>
<dbReference type="Proteomes" id="UP000054363">
    <property type="component" value="Unassembled WGS sequence"/>
</dbReference>
<dbReference type="UniPathway" id="UPA00219"/>
<keyword evidence="9" id="KW-0645">Protease</keyword>
<keyword evidence="7" id="KW-0997">Cell inner membrane</keyword>
<feature type="active site" description="Acyl-ester intermediate" evidence="18">
    <location>
        <position position="63"/>
    </location>
</feature>
<feature type="active site" description="Proton acceptor" evidence="18">
    <location>
        <position position="66"/>
    </location>
</feature>
<feature type="chain" id="PRO_5001907644" description="serine-type D-Ala-D-Ala carboxypeptidase" evidence="21">
    <location>
        <begin position="26"/>
        <end position="387"/>
    </location>
</feature>
<evidence type="ECO:0000256" key="18">
    <source>
        <dbReference type="PIRSR" id="PIRSR618044-1"/>
    </source>
</evidence>
<evidence type="ECO:0000259" key="22">
    <source>
        <dbReference type="SMART" id="SM00936"/>
    </source>
</evidence>
<dbReference type="Gene3D" id="2.60.410.10">
    <property type="entry name" value="D-Ala-D-Ala carboxypeptidase, C-terminal domain"/>
    <property type="match status" value="1"/>
</dbReference>
<evidence type="ECO:0000256" key="1">
    <source>
        <dbReference type="ARBA" id="ARBA00003217"/>
    </source>
</evidence>
<keyword evidence="6" id="KW-1003">Cell membrane</keyword>
<dbReference type="InterPro" id="IPR037167">
    <property type="entry name" value="Peptidase_S11_C_sf"/>
</dbReference>
<dbReference type="FunFam" id="3.40.710.10:FF:000001">
    <property type="entry name" value="D-alanyl-D-alanine serine-type carboxypeptidase"/>
    <property type="match status" value="1"/>
</dbReference>
<evidence type="ECO:0000256" key="17">
    <source>
        <dbReference type="ARBA" id="ARBA00060592"/>
    </source>
</evidence>
<comment type="caution">
    <text evidence="23">The sequence shown here is derived from an EMBL/GenBank/DDBJ whole genome shotgun (WGS) entry which is preliminary data.</text>
</comment>
<feature type="domain" description="Peptidase S11 D-Ala-D-Ala carboxypeptidase A C-terminal" evidence="22">
    <location>
        <begin position="279"/>
        <end position="369"/>
    </location>
</feature>
<reference evidence="23 24" key="1">
    <citation type="submission" date="2014-06" db="EMBL/GenBank/DDBJ databases">
        <title>The draft genome sequence of Idiomarina salinarum ISL-52.</title>
        <authorList>
            <person name="Du J."/>
            <person name="Shao Z."/>
        </authorList>
    </citation>
    <scope>NUCLEOTIDE SEQUENCE [LARGE SCALE GENOMIC DNA]</scope>
    <source>
        <strain evidence="23 24">ISL-52</strain>
    </source>
</reference>
<dbReference type="GO" id="GO:0008360">
    <property type="term" value="P:regulation of cell shape"/>
    <property type="evidence" value="ECO:0007669"/>
    <property type="project" value="UniProtKB-KW"/>
</dbReference>
<organism evidence="23 24">
    <name type="scientific">Pseudidiomarina salinarum</name>
    <dbReference type="NCBI Taxonomy" id="435908"/>
    <lineage>
        <taxon>Bacteria</taxon>
        <taxon>Pseudomonadati</taxon>
        <taxon>Pseudomonadota</taxon>
        <taxon>Gammaproteobacteria</taxon>
        <taxon>Alteromonadales</taxon>
        <taxon>Idiomarinaceae</taxon>
        <taxon>Pseudidiomarina</taxon>
    </lineage>
</organism>
<evidence type="ECO:0000256" key="19">
    <source>
        <dbReference type="PIRSR" id="PIRSR618044-2"/>
    </source>
</evidence>
<evidence type="ECO:0000256" key="10">
    <source>
        <dbReference type="ARBA" id="ARBA00022729"/>
    </source>
</evidence>
<dbReference type="SUPFAM" id="SSF69189">
    <property type="entry name" value="Penicillin-binding protein associated domain"/>
    <property type="match status" value="1"/>
</dbReference>
<dbReference type="InterPro" id="IPR015956">
    <property type="entry name" value="Peniciliin-bd_prot_C_sf"/>
</dbReference>
<keyword evidence="15" id="KW-0961">Cell wall biogenesis/degradation</keyword>
<keyword evidence="24" id="KW-1185">Reference proteome</keyword>
<feature type="binding site" evidence="19">
    <location>
        <position position="229"/>
    </location>
    <ligand>
        <name>substrate</name>
    </ligand>
</feature>
<keyword evidence="14" id="KW-0472">Membrane</keyword>
<dbReference type="OrthoDB" id="9795979at2"/>
<dbReference type="EMBL" id="JPER01000001">
    <property type="protein sequence ID" value="KFZ31543.1"/>
    <property type="molecule type" value="Genomic_DNA"/>
</dbReference>
<keyword evidence="13" id="KW-0573">Peptidoglycan synthesis</keyword>
<proteinExistence type="inferred from homology"/>
<protein>
    <recommendedName>
        <fullName evidence="5">serine-type D-Ala-D-Ala carboxypeptidase</fullName>
        <ecNumber evidence="5">3.4.16.4</ecNumber>
    </recommendedName>
</protein>
<evidence type="ECO:0000256" key="9">
    <source>
        <dbReference type="ARBA" id="ARBA00022670"/>
    </source>
</evidence>
<dbReference type="InterPro" id="IPR012907">
    <property type="entry name" value="Peptidase_S11_C"/>
</dbReference>
<feature type="signal peptide" evidence="21">
    <location>
        <begin position="1"/>
        <end position="25"/>
    </location>
</feature>